<keyword evidence="3" id="KW-1185">Reference proteome</keyword>
<organism evidence="2 3">
    <name type="scientific">Dehalogenimonas alkenigignens</name>
    <dbReference type="NCBI Taxonomy" id="1217799"/>
    <lineage>
        <taxon>Bacteria</taxon>
        <taxon>Bacillati</taxon>
        <taxon>Chloroflexota</taxon>
        <taxon>Dehalococcoidia</taxon>
        <taxon>Dehalococcoidales</taxon>
        <taxon>Dehalococcoidaceae</taxon>
        <taxon>Dehalogenimonas</taxon>
    </lineage>
</organism>
<protein>
    <submittedName>
        <fullName evidence="2">Uncharacterized protein</fullName>
    </submittedName>
</protein>
<evidence type="ECO:0000313" key="3">
    <source>
        <dbReference type="Proteomes" id="UP000053947"/>
    </source>
</evidence>
<accession>A0A0W0GHH4</accession>
<dbReference type="EMBL" id="LFDV01000002">
    <property type="protein sequence ID" value="KTB48007.1"/>
    <property type="molecule type" value="Genomic_DNA"/>
</dbReference>
<evidence type="ECO:0000313" key="2">
    <source>
        <dbReference type="EMBL" id="KTB48007.1"/>
    </source>
</evidence>
<dbReference type="STRING" id="1217799.DEALK_08520"/>
<proteinExistence type="predicted"/>
<keyword evidence="1" id="KW-0812">Transmembrane</keyword>
<comment type="caution">
    <text evidence="2">The sequence shown here is derived from an EMBL/GenBank/DDBJ whole genome shotgun (WGS) entry which is preliminary data.</text>
</comment>
<feature type="transmembrane region" description="Helical" evidence="1">
    <location>
        <begin position="21"/>
        <end position="38"/>
    </location>
</feature>
<reference evidence="2 3" key="1">
    <citation type="submission" date="2015-06" db="EMBL/GenBank/DDBJ databases">
        <title>Genome sequence of the organohalide-respiring Dehalogenimonas alkenigignens type strain (IP3-3T).</title>
        <authorList>
            <person name="Key T.A."/>
            <person name="Richmond D.P."/>
            <person name="Bowman K.S."/>
            <person name="Cho Y.-J."/>
            <person name="Chun J."/>
            <person name="da Costa M.S."/>
            <person name="Rainey F.A."/>
            <person name="Moe W.M."/>
        </authorList>
    </citation>
    <scope>NUCLEOTIDE SEQUENCE [LARGE SCALE GENOMIC DNA]</scope>
    <source>
        <strain evidence="2 3">IP3-3</strain>
    </source>
</reference>
<name>A0A0W0GHH4_9CHLR</name>
<sequence length="317" mass="35140">MAIIRESENSITFSYPLWIKIQEFGLVALFLVGAYFIFGEARGISVRPIAIVLAVLGFSIYSLLRALETIEVKVQPDLGQVSIRKSVLGYWYSTKKIDTSSIKGIAISRRGQHQVPGVYVLFIDKKSFFIKTEDEKITSSLHSIFSTLPIQTQSDLLSTGSPVVFEESRTVNGKPVGKTRKQGKIINFDKHRGYEVELEGKHKGERLWLNEDFRQPKSESFSIKVTTPGLKILKKSDGKLDKLPVGADIDLTISSSQPAGTDTPTKVHGKIIRFDEHRGYEIELEGAGGKTAWLPSDPAAWPAAISSLAIDLQTPTY</sequence>
<evidence type="ECO:0000256" key="1">
    <source>
        <dbReference type="SAM" id="Phobius"/>
    </source>
</evidence>
<feature type="transmembrane region" description="Helical" evidence="1">
    <location>
        <begin position="44"/>
        <end position="64"/>
    </location>
</feature>
<dbReference type="AlphaFoldDB" id="A0A0W0GHH4"/>
<gene>
    <name evidence="2" type="ORF">DEALK_08520</name>
</gene>
<keyword evidence="1" id="KW-1133">Transmembrane helix</keyword>
<dbReference type="Proteomes" id="UP000053947">
    <property type="component" value="Unassembled WGS sequence"/>
</dbReference>
<dbReference type="RefSeq" id="WP_058439002.1">
    <property type="nucleotide sequence ID" value="NZ_KQ758903.1"/>
</dbReference>
<keyword evidence="1" id="KW-0472">Membrane</keyword>